<proteinExistence type="predicted"/>
<gene>
    <name evidence="1" type="ORF">HZF06_13985</name>
</gene>
<reference evidence="1 2" key="1">
    <citation type="submission" date="2020-07" db="EMBL/GenBank/DDBJ databases">
        <title>Electron transfer.</title>
        <authorList>
            <person name="Huang L."/>
            <person name="Liu X."/>
            <person name="Zhou S."/>
        </authorList>
    </citation>
    <scope>NUCLEOTIDE SEQUENCE [LARGE SCALE GENOMIC DNA]</scope>
    <source>
        <strain evidence="1 2">Lx1</strain>
    </source>
</reference>
<protein>
    <submittedName>
        <fullName evidence="1">Uncharacterized protein</fullName>
    </submittedName>
</protein>
<dbReference type="AlphaFoldDB" id="A0A7D6VQ37"/>
<name>A0A7D6VQ37_9CLOT</name>
<accession>A0A7D6VQ37</accession>
<dbReference type="EMBL" id="CP059378">
    <property type="protein sequence ID" value="QLY78197.1"/>
    <property type="molecule type" value="Genomic_DNA"/>
</dbReference>
<dbReference type="KEGG" id="cint:HZF06_13985"/>
<dbReference type="RefSeq" id="WP_181600635.1">
    <property type="nucleotide sequence ID" value="NZ_CP059378.1"/>
</dbReference>
<dbReference type="Proteomes" id="UP000512286">
    <property type="component" value="Chromosome"/>
</dbReference>
<organism evidence="1 2">
    <name type="scientific">Clostridium intestinale</name>
    <dbReference type="NCBI Taxonomy" id="36845"/>
    <lineage>
        <taxon>Bacteria</taxon>
        <taxon>Bacillati</taxon>
        <taxon>Bacillota</taxon>
        <taxon>Clostridia</taxon>
        <taxon>Eubacteriales</taxon>
        <taxon>Clostridiaceae</taxon>
        <taxon>Clostridium</taxon>
    </lineage>
</organism>
<evidence type="ECO:0000313" key="2">
    <source>
        <dbReference type="Proteomes" id="UP000512286"/>
    </source>
</evidence>
<sequence>MGKFKERYIEKSNQKFNEDKNKIDFDVKKITVALNGEEVLLEDYLKVVKGNIYVVAPKDNYIFGVGMSLENLQIQDC</sequence>
<evidence type="ECO:0000313" key="1">
    <source>
        <dbReference type="EMBL" id="QLY78197.1"/>
    </source>
</evidence>